<comment type="caution">
    <text evidence="1">The sequence shown here is derived from an EMBL/GenBank/DDBJ whole genome shotgun (WGS) entry which is preliminary data.</text>
</comment>
<proteinExistence type="predicted"/>
<sequence>MINSLTSVSIDEFLQRIGSQPTSGNTWSALITANLDSQQLVDDLQETLTIFAECEVGCFSANDETNTLVDKIINTTEDYLILWKFEQWDKNNWYEFDGCWFDFAILVDENIKPAEIIAFDFEIRFSEDNPTKFLRFDLNLPEHNNDNQGKRFHLHPGNDDLMIHASPMSPLEILHLFLYDLKMPERPRS</sequence>
<accession>A0ABR8BPX2</accession>
<dbReference type="RefSeq" id="WP_190382036.1">
    <property type="nucleotide sequence ID" value="NZ_JACJQT010000002.1"/>
</dbReference>
<evidence type="ECO:0000313" key="1">
    <source>
        <dbReference type="EMBL" id="MBD2276969.1"/>
    </source>
</evidence>
<protein>
    <submittedName>
        <fullName evidence="1">Uncharacterized protein</fullName>
    </submittedName>
</protein>
<keyword evidence="2" id="KW-1185">Reference proteome</keyword>
<organism evidence="1 2">
    <name type="scientific">Aphanizomenon flos-aquae FACHB-1040</name>
    <dbReference type="NCBI Taxonomy" id="2692887"/>
    <lineage>
        <taxon>Bacteria</taxon>
        <taxon>Bacillati</taxon>
        <taxon>Cyanobacteriota</taxon>
        <taxon>Cyanophyceae</taxon>
        <taxon>Nostocales</taxon>
        <taxon>Aphanizomenonaceae</taxon>
        <taxon>Aphanizomenon</taxon>
    </lineage>
</organism>
<reference evidence="1 2" key="1">
    <citation type="journal article" date="2020" name="ISME J.">
        <title>Comparative genomics reveals insights into cyanobacterial evolution and habitat adaptation.</title>
        <authorList>
            <person name="Chen M.Y."/>
            <person name="Teng W.K."/>
            <person name="Zhao L."/>
            <person name="Hu C.X."/>
            <person name="Zhou Y.K."/>
            <person name="Han B.P."/>
            <person name="Song L.R."/>
            <person name="Shu W.S."/>
        </authorList>
    </citation>
    <scope>NUCLEOTIDE SEQUENCE [LARGE SCALE GENOMIC DNA]</scope>
    <source>
        <strain evidence="1 2">FACHB-1040</strain>
    </source>
</reference>
<gene>
    <name evidence="1" type="ORF">H6F99_01115</name>
</gene>
<dbReference type="Proteomes" id="UP000606721">
    <property type="component" value="Unassembled WGS sequence"/>
</dbReference>
<name>A0ABR8BPX2_APHFL</name>
<evidence type="ECO:0000313" key="2">
    <source>
        <dbReference type="Proteomes" id="UP000606721"/>
    </source>
</evidence>
<dbReference type="EMBL" id="JACJQT010000002">
    <property type="protein sequence ID" value="MBD2276969.1"/>
    <property type="molecule type" value="Genomic_DNA"/>
</dbReference>